<dbReference type="CDD" id="cd17332">
    <property type="entry name" value="MFS_MelB_like"/>
    <property type="match status" value="1"/>
</dbReference>
<evidence type="ECO:0000256" key="1">
    <source>
        <dbReference type="SAM" id="Phobius"/>
    </source>
</evidence>
<accession>A0A9D1EGU3</accession>
<feature type="transmembrane region" description="Helical" evidence="1">
    <location>
        <begin position="296"/>
        <end position="313"/>
    </location>
</feature>
<proteinExistence type="predicted"/>
<feature type="transmembrane region" description="Helical" evidence="1">
    <location>
        <begin position="20"/>
        <end position="37"/>
    </location>
</feature>
<dbReference type="PANTHER" id="PTHR11328:SF24">
    <property type="entry name" value="MAJOR FACILITATOR SUPERFAMILY (MFS) PROFILE DOMAIN-CONTAINING PROTEIN"/>
    <property type="match status" value="1"/>
</dbReference>
<keyword evidence="1" id="KW-1133">Transmembrane helix</keyword>
<feature type="transmembrane region" description="Helical" evidence="1">
    <location>
        <begin position="319"/>
        <end position="335"/>
    </location>
</feature>
<gene>
    <name evidence="2" type="ORF">IAC96_13305</name>
</gene>
<dbReference type="AlphaFoldDB" id="A0A9D1EGU3"/>
<dbReference type="EMBL" id="DVHN01000188">
    <property type="protein sequence ID" value="HIR89915.1"/>
    <property type="molecule type" value="Genomic_DNA"/>
</dbReference>
<dbReference type="InterPro" id="IPR039672">
    <property type="entry name" value="MFS_2"/>
</dbReference>
<sequence length="461" mass="51218">MNRTKLFLYQQRFGYGMGDFACNLIWQVISLYLLYFYTDVMELDPAAVAAMFVVCRVIDAITDVLVGFAIDKTKSKWGKSRPWFLFGAVPFAISAFLAFSVPNITPNGKLIYAYATYIFLSFMYTVVNIPLASILPAMTDDGNERTVLATWRKFFAFLGSTIVSSTALALVQLVGQGNEALGFRIVMGIFGIVGCLCFFLTFALVRENNLQASEKQATLKETTVSLAHNTPWKLFALNIMFMWTGYFIQSSALIYYYKYYIGNTTLSSLVATIMTMIPMVANLTVPFLAKRLGKRNLYSTAAAVQLAGLAIIFIADRNIQLIIVGAVISACGYGIKESIYFSMQADPVDYGEWKTGVQAAGTLSSINGFLGKVAQAAAGGISGLLLAWGSYDKTATVQTTEALLAIKSMYLYIPMILLILSIITMSFYKLDNQFTEIQRELTERRKIQKNEKNNIMEEEVL</sequence>
<dbReference type="PANTHER" id="PTHR11328">
    <property type="entry name" value="MAJOR FACILITATOR SUPERFAMILY DOMAIN-CONTAINING PROTEIN"/>
    <property type="match status" value="1"/>
</dbReference>
<dbReference type="NCBIfam" id="TIGR00792">
    <property type="entry name" value="gph"/>
    <property type="match status" value="1"/>
</dbReference>
<reference evidence="2" key="2">
    <citation type="journal article" date="2021" name="PeerJ">
        <title>Extensive microbial diversity within the chicken gut microbiome revealed by metagenomics and culture.</title>
        <authorList>
            <person name="Gilroy R."/>
            <person name="Ravi A."/>
            <person name="Getino M."/>
            <person name="Pursley I."/>
            <person name="Horton D.L."/>
            <person name="Alikhan N.F."/>
            <person name="Baker D."/>
            <person name="Gharbi K."/>
            <person name="Hall N."/>
            <person name="Watson M."/>
            <person name="Adriaenssens E.M."/>
            <person name="Foster-Nyarko E."/>
            <person name="Jarju S."/>
            <person name="Secka A."/>
            <person name="Antonio M."/>
            <person name="Oren A."/>
            <person name="Chaudhuri R.R."/>
            <person name="La Ragione R."/>
            <person name="Hildebrand F."/>
            <person name="Pallen M.J."/>
        </authorList>
    </citation>
    <scope>NUCLEOTIDE SEQUENCE</scope>
    <source>
        <strain evidence="2">ChiW13-3771</strain>
    </source>
</reference>
<evidence type="ECO:0000313" key="2">
    <source>
        <dbReference type="EMBL" id="HIR89915.1"/>
    </source>
</evidence>
<dbReference type="GO" id="GO:0005886">
    <property type="term" value="C:plasma membrane"/>
    <property type="evidence" value="ECO:0007669"/>
    <property type="project" value="TreeGrafter"/>
</dbReference>
<protein>
    <submittedName>
        <fullName evidence="2">MFS transporter</fullName>
    </submittedName>
</protein>
<dbReference type="GO" id="GO:0008643">
    <property type="term" value="P:carbohydrate transport"/>
    <property type="evidence" value="ECO:0007669"/>
    <property type="project" value="InterPro"/>
</dbReference>
<feature type="transmembrane region" description="Helical" evidence="1">
    <location>
        <begin position="269"/>
        <end position="289"/>
    </location>
</feature>
<dbReference type="GO" id="GO:0006814">
    <property type="term" value="P:sodium ion transport"/>
    <property type="evidence" value="ECO:0007669"/>
    <property type="project" value="InterPro"/>
</dbReference>
<name>A0A9D1EGU3_9FIRM</name>
<feature type="transmembrane region" description="Helical" evidence="1">
    <location>
        <begin position="235"/>
        <end position="257"/>
    </location>
</feature>
<reference evidence="2" key="1">
    <citation type="submission" date="2020-10" db="EMBL/GenBank/DDBJ databases">
        <authorList>
            <person name="Gilroy R."/>
        </authorList>
    </citation>
    <scope>NUCLEOTIDE SEQUENCE</scope>
    <source>
        <strain evidence="2">ChiW13-3771</strain>
    </source>
</reference>
<dbReference type="GO" id="GO:0015293">
    <property type="term" value="F:symporter activity"/>
    <property type="evidence" value="ECO:0007669"/>
    <property type="project" value="InterPro"/>
</dbReference>
<dbReference type="Pfam" id="PF13347">
    <property type="entry name" value="MFS_2"/>
    <property type="match status" value="1"/>
</dbReference>
<dbReference type="SUPFAM" id="SSF103473">
    <property type="entry name" value="MFS general substrate transporter"/>
    <property type="match status" value="1"/>
</dbReference>
<keyword evidence="1" id="KW-0472">Membrane</keyword>
<evidence type="ECO:0000313" key="3">
    <source>
        <dbReference type="Proteomes" id="UP000824201"/>
    </source>
</evidence>
<feature type="transmembrane region" description="Helical" evidence="1">
    <location>
        <begin position="49"/>
        <end position="70"/>
    </location>
</feature>
<dbReference type="InterPro" id="IPR036259">
    <property type="entry name" value="MFS_trans_sf"/>
</dbReference>
<feature type="transmembrane region" description="Helical" evidence="1">
    <location>
        <begin position="181"/>
        <end position="205"/>
    </location>
</feature>
<dbReference type="Gene3D" id="1.20.1250.20">
    <property type="entry name" value="MFS general substrate transporter like domains"/>
    <property type="match status" value="1"/>
</dbReference>
<dbReference type="Proteomes" id="UP000824201">
    <property type="component" value="Unassembled WGS sequence"/>
</dbReference>
<feature type="transmembrane region" description="Helical" evidence="1">
    <location>
        <begin position="411"/>
        <end position="430"/>
    </location>
</feature>
<feature type="transmembrane region" description="Helical" evidence="1">
    <location>
        <begin position="154"/>
        <end position="175"/>
    </location>
</feature>
<dbReference type="InterPro" id="IPR001927">
    <property type="entry name" value="Na/Gal_symport"/>
</dbReference>
<keyword evidence="1" id="KW-0812">Transmembrane</keyword>
<feature type="transmembrane region" description="Helical" evidence="1">
    <location>
        <begin position="82"/>
        <end position="99"/>
    </location>
</feature>
<organism evidence="2 3">
    <name type="scientific">Candidatus Fimimorpha faecalis</name>
    <dbReference type="NCBI Taxonomy" id="2840824"/>
    <lineage>
        <taxon>Bacteria</taxon>
        <taxon>Bacillati</taxon>
        <taxon>Bacillota</taxon>
        <taxon>Clostridia</taxon>
        <taxon>Eubacteriales</taxon>
        <taxon>Candidatus Fimimorpha</taxon>
    </lineage>
</organism>
<comment type="caution">
    <text evidence="2">The sequence shown here is derived from an EMBL/GenBank/DDBJ whole genome shotgun (WGS) entry which is preliminary data.</text>
</comment>
<feature type="transmembrane region" description="Helical" evidence="1">
    <location>
        <begin position="111"/>
        <end position="133"/>
    </location>
</feature>